<feature type="non-terminal residue" evidence="6">
    <location>
        <position position="1319"/>
    </location>
</feature>
<dbReference type="InterPro" id="IPR000477">
    <property type="entry name" value="RT_dom"/>
</dbReference>
<dbReference type="InterPro" id="IPR036397">
    <property type="entry name" value="RNaseH_sf"/>
</dbReference>
<dbReference type="Pfam" id="PF17919">
    <property type="entry name" value="RT_RNaseH_2"/>
    <property type="match status" value="1"/>
</dbReference>
<dbReference type="CDD" id="cd01647">
    <property type="entry name" value="RT_LTR"/>
    <property type="match status" value="1"/>
</dbReference>
<dbReference type="InterPro" id="IPR001584">
    <property type="entry name" value="Integrase_cat-core"/>
</dbReference>
<dbReference type="InterPro" id="IPR041588">
    <property type="entry name" value="Integrase_H2C2"/>
</dbReference>
<feature type="compositionally biased region" description="Polar residues" evidence="2">
    <location>
        <begin position="1296"/>
        <end position="1307"/>
    </location>
</feature>
<organism evidence="5 6">
    <name type="scientific">Priapulus caudatus</name>
    <name type="common">Priapulid worm</name>
    <dbReference type="NCBI Taxonomy" id="37621"/>
    <lineage>
        <taxon>Eukaryota</taxon>
        <taxon>Metazoa</taxon>
        <taxon>Ecdysozoa</taxon>
        <taxon>Scalidophora</taxon>
        <taxon>Priapulida</taxon>
        <taxon>Priapulimorpha</taxon>
        <taxon>Priapulimorphida</taxon>
        <taxon>Priapulidae</taxon>
        <taxon>Priapulus</taxon>
    </lineage>
</organism>
<dbReference type="InterPro" id="IPR021109">
    <property type="entry name" value="Peptidase_aspartic_dom_sf"/>
</dbReference>
<dbReference type="Gene3D" id="3.10.20.370">
    <property type="match status" value="1"/>
</dbReference>
<dbReference type="InterPro" id="IPR043128">
    <property type="entry name" value="Rev_trsase/Diguanyl_cyclase"/>
</dbReference>
<name>A0ABM1DYV5_PRICU</name>
<dbReference type="InterPro" id="IPR050951">
    <property type="entry name" value="Retrovirus_Pol_polyprotein"/>
</dbReference>
<proteinExistence type="predicted"/>
<evidence type="ECO:0000259" key="4">
    <source>
        <dbReference type="PROSITE" id="PS50994"/>
    </source>
</evidence>
<dbReference type="PROSITE" id="PS50878">
    <property type="entry name" value="RT_POL"/>
    <property type="match status" value="1"/>
</dbReference>
<sequence length="1319" mass="148610">MAEGQDGVNFAEAGAEEETTHRGVNGQEQHPVQPRPVPGIRPPQPVCYECTPAENWKIFKQKWGNYALITNLAAQAREYQVALLLHTLGEEALKAYNGFQFSTPASQRTVDEVLEQFDKFAIGEINETYERYLFNKRDQKESESFEYFHASIRSLVKTCNYCDSCVSSIIRDRIVLGIHDSSTQQALLKERNLTLVTCIDVCKAAENAATQCKTLRPETVNKVTAPKQKATRPLRMAQQPQEKICKFCRLSHVFVKSACPAWGKTCNVCKQRNHFAKKCPNSKQPRAREVHRVAEDESSESDGQEWLNSVRSPKPYKEIKCLMSIGKHKVVFQVDTGASVNILPARFAPSVTPTTKKLKIWNGNEYSPLGTCRTTVRNPKGGKKYSVEFTVVKEDLTPLLGLKTAEQMKLIVVNEEQVERVAVVAITDRHAALFDETLGTFHGRSHLNVDNTVIPVVMPARRVPLAIRPRLKTELERLTEIGVITPVDEPTPWVSQLVIAEKKSGKLRICLDPRELNKALKREHYTLPILDDMLHELSQSRVFSKADLAQGYWHVQLDTESSMLTTFQTCFGRYRWLRLPFGTSVSSEIFQKRLIDALGGLTGVACIADDVIIHAATVEEHDQVLDAFLARCREKGIKLNSDKFQLLMEELTFMGHRISKDGLQVDDEKVRAVMAMKPPTNMDGLRRFLGLVNYMAKFLPNLTEVVQPLRNLMKKDVPWTWSATQDQAFLRVKEMVSNTPVLAFYDPTKDLVLENDASEYGVGSVLLQDGRPVAFASRSLTDTETRYAQIEKEMLAVAFGLEKFHYYTYGRKVTIVTDHKPLVAIVSKPLSKAPRRLQSLLLRTQKYVFGLVYKPGTSIPVADALSRNPLPDKPVTDVVTVNNVSFSPIRRGRLEEIRVASEKDQTFTELKSTIMKGWPDDKSRLPPTITPFFNYRDELSVQDGIILRGERVVIPRSMRADIKRKVHAGHMGINSCLRRARELVFWPGMSADIRQHVEACNVCATYSDRQGPETLFMHEVPGRPWEKVGSDLLSFEGRTYIVTVDYYSKFFEIDYLIDTGSAAVIDKLKHHFARHGIPDTVITDGGPQYNSEKFRTFSTKWGFTHEMTSPGNSKANGVAEAAVKSAKKLMRKCKASREDPYLGLLNLRNTPTESLQTSPAQRLVGRRTKTMLPTTLDRLRPTNQDAEVTKMDDKRATLAQRKNEFRHDLPPLRVGDTVRMQPIQTGLKEWKPATVTKQIKSRTYEVTASNGRTYKRNRQFLRVSRANDALGNEKVTHVPTVVGKTTTGELVVPTTSKEPADVTTQGASEGVKGATIGDM</sequence>
<feature type="region of interest" description="Disordered" evidence="2">
    <location>
        <begin position="1296"/>
        <end position="1319"/>
    </location>
</feature>
<dbReference type="RefSeq" id="XP_014665126.1">
    <property type="nucleotide sequence ID" value="XM_014809640.1"/>
</dbReference>
<dbReference type="Gene3D" id="3.10.10.10">
    <property type="entry name" value="HIV Type 1 Reverse Transcriptase, subunit A, domain 1"/>
    <property type="match status" value="1"/>
</dbReference>
<feature type="region of interest" description="Disordered" evidence="2">
    <location>
        <begin position="1"/>
        <end position="41"/>
    </location>
</feature>
<dbReference type="InterPro" id="IPR041577">
    <property type="entry name" value="RT_RNaseH_2"/>
</dbReference>
<feature type="domain" description="Integrase catalytic" evidence="4">
    <location>
        <begin position="1020"/>
        <end position="1181"/>
    </location>
</feature>
<accession>A0ABM1DYV5</accession>
<dbReference type="Gene3D" id="1.10.340.70">
    <property type="match status" value="1"/>
</dbReference>
<evidence type="ECO:0000313" key="6">
    <source>
        <dbReference type="RefSeq" id="XP_014665126.1"/>
    </source>
</evidence>
<dbReference type="InterPro" id="IPR043502">
    <property type="entry name" value="DNA/RNA_pol_sf"/>
</dbReference>
<dbReference type="SUPFAM" id="SSF53098">
    <property type="entry name" value="Ribonuclease H-like"/>
    <property type="match status" value="1"/>
</dbReference>
<dbReference type="CDD" id="cd09274">
    <property type="entry name" value="RNase_HI_RT_Ty3"/>
    <property type="match status" value="1"/>
</dbReference>
<dbReference type="PANTHER" id="PTHR37984:SF8">
    <property type="entry name" value="CCHC-TYPE DOMAIN-CONTAINING PROTEIN"/>
    <property type="match status" value="1"/>
</dbReference>
<dbReference type="Pfam" id="PF00665">
    <property type="entry name" value="rve"/>
    <property type="match status" value="1"/>
</dbReference>
<dbReference type="InterPro" id="IPR012337">
    <property type="entry name" value="RNaseH-like_sf"/>
</dbReference>
<keyword evidence="5" id="KW-1185">Reference proteome</keyword>
<evidence type="ECO:0000256" key="1">
    <source>
        <dbReference type="ARBA" id="ARBA00012493"/>
    </source>
</evidence>
<reference evidence="6" key="1">
    <citation type="submission" date="2025-08" db="UniProtKB">
        <authorList>
            <consortium name="RefSeq"/>
        </authorList>
    </citation>
    <scope>IDENTIFICATION</scope>
</reference>
<dbReference type="Gene3D" id="2.40.70.10">
    <property type="entry name" value="Acid Proteases"/>
    <property type="match status" value="1"/>
</dbReference>
<dbReference type="PANTHER" id="PTHR37984">
    <property type="entry name" value="PROTEIN CBG26694"/>
    <property type="match status" value="1"/>
</dbReference>
<dbReference type="Pfam" id="PF00078">
    <property type="entry name" value="RVT_1"/>
    <property type="match status" value="1"/>
</dbReference>
<dbReference type="PROSITE" id="PS50994">
    <property type="entry name" value="INTEGRASE"/>
    <property type="match status" value="1"/>
</dbReference>
<feature type="domain" description="Reverse transcriptase" evidence="3">
    <location>
        <begin position="481"/>
        <end position="658"/>
    </location>
</feature>
<dbReference type="Proteomes" id="UP000695022">
    <property type="component" value="Unplaced"/>
</dbReference>
<dbReference type="SUPFAM" id="SSF56672">
    <property type="entry name" value="DNA/RNA polymerases"/>
    <property type="match status" value="1"/>
</dbReference>
<protein>
    <recommendedName>
        <fullName evidence="1">RNA-directed DNA polymerase</fullName>
        <ecNumber evidence="1">2.7.7.49</ecNumber>
    </recommendedName>
</protein>
<dbReference type="EC" id="2.7.7.49" evidence="1"/>
<gene>
    <name evidence="6" type="primary">LOC106807331</name>
</gene>
<dbReference type="CDD" id="cd05481">
    <property type="entry name" value="retropepsin_like_LTR_1"/>
    <property type="match status" value="1"/>
</dbReference>
<dbReference type="SUPFAM" id="SSF50630">
    <property type="entry name" value="Acid proteases"/>
    <property type="match status" value="1"/>
</dbReference>
<dbReference type="Gene3D" id="3.30.70.270">
    <property type="match status" value="2"/>
</dbReference>
<dbReference type="Pfam" id="PF17921">
    <property type="entry name" value="Integrase_H2C2"/>
    <property type="match status" value="1"/>
</dbReference>
<evidence type="ECO:0000259" key="3">
    <source>
        <dbReference type="PROSITE" id="PS50878"/>
    </source>
</evidence>
<evidence type="ECO:0000256" key="2">
    <source>
        <dbReference type="SAM" id="MobiDB-lite"/>
    </source>
</evidence>
<evidence type="ECO:0000313" key="5">
    <source>
        <dbReference type="Proteomes" id="UP000695022"/>
    </source>
</evidence>
<dbReference type="GeneID" id="106807331"/>
<dbReference type="Gene3D" id="3.30.420.10">
    <property type="entry name" value="Ribonuclease H-like superfamily/Ribonuclease H"/>
    <property type="match status" value="1"/>
</dbReference>